<protein>
    <recommendedName>
        <fullName evidence="1">RNase H type-1 domain-containing protein</fullName>
    </recommendedName>
</protein>
<organism evidence="2 3">
    <name type="scientific">Gossypium arboreum</name>
    <name type="common">Tree cotton</name>
    <name type="synonym">Gossypium nanking</name>
    <dbReference type="NCBI Taxonomy" id="29729"/>
    <lineage>
        <taxon>Eukaryota</taxon>
        <taxon>Viridiplantae</taxon>
        <taxon>Streptophyta</taxon>
        <taxon>Embryophyta</taxon>
        <taxon>Tracheophyta</taxon>
        <taxon>Spermatophyta</taxon>
        <taxon>Magnoliopsida</taxon>
        <taxon>eudicotyledons</taxon>
        <taxon>Gunneridae</taxon>
        <taxon>Pentapetalae</taxon>
        <taxon>rosids</taxon>
        <taxon>malvids</taxon>
        <taxon>Malvales</taxon>
        <taxon>Malvaceae</taxon>
        <taxon>Malvoideae</taxon>
        <taxon>Gossypium</taxon>
    </lineage>
</organism>
<sequence length="148" mass="16445">MTLDGSCMVCGSALENTDHVLRFCTPAVETWLSVTKVETRHESQLGRMTLRHINADSRKAIRCKPLDDGWKNVNTYGVMCQLSGIAIVGGLICDQVGVWIASFTRNLESCLVLMAELWGILDGLQIAWSFRLKKMVLETDSKEAIQAI</sequence>
<dbReference type="EMBL" id="JARKNE010000013">
    <property type="protein sequence ID" value="KAK5772139.1"/>
    <property type="molecule type" value="Genomic_DNA"/>
</dbReference>
<dbReference type="InterPro" id="IPR002156">
    <property type="entry name" value="RNaseH_domain"/>
</dbReference>
<feature type="domain" description="RNase H type-1" evidence="1">
    <location>
        <begin position="76"/>
        <end position="148"/>
    </location>
</feature>
<comment type="caution">
    <text evidence="2">The sequence shown here is derived from an EMBL/GenBank/DDBJ whole genome shotgun (WGS) entry which is preliminary data.</text>
</comment>
<proteinExistence type="predicted"/>
<dbReference type="PANTHER" id="PTHR47723">
    <property type="entry name" value="OS05G0353850 PROTEIN"/>
    <property type="match status" value="1"/>
</dbReference>
<dbReference type="InterPro" id="IPR053151">
    <property type="entry name" value="RNase_H-like"/>
</dbReference>
<reference evidence="2 3" key="1">
    <citation type="submission" date="2023-03" db="EMBL/GenBank/DDBJ databases">
        <title>WGS of Gossypium arboreum.</title>
        <authorList>
            <person name="Yu D."/>
        </authorList>
    </citation>
    <scope>NUCLEOTIDE SEQUENCE [LARGE SCALE GENOMIC DNA]</scope>
    <source>
        <tissue evidence="2">Leaf</tissue>
    </source>
</reference>
<evidence type="ECO:0000313" key="2">
    <source>
        <dbReference type="EMBL" id="KAK5772139.1"/>
    </source>
</evidence>
<dbReference type="InterPro" id="IPR036397">
    <property type="entry name" value="RNaseH_sf"/>
</dbReference>
<dbReference type="Pfam" id="PF13456">
    <property type="entry name" value="RVT_3"/>
    <property type="match status" value="1"/>
</dbReference>
<keyword evidence="3" id="KW-1185">Reference proteome</keyword>
<name>A0ABR0MFU4_GOSAR</name>
<dbReference type="CDD" id="cd06222">
    <property type="entry name" value="RNase_H_like"/>
    <property type="match status" value="1"/>
</dbReference>
<dbReference type="InterPro" id="IPR044730">
    <property type="entry name" value="RNase_H-like_dom_plant"/>
</dbReference>
<evidence type="ECO:0000313" key="3">
    <source>
        <dbReference type="Proteomes" id="UP001358586"/>
    </source>
</evidence>
<gene>
    <name evidence="2" type="ORF">PVK06_048410</name>
</gene>
<dbReference type="PANTHER" id="PTHR47723:SF19">
    <property type="entry name" value="POLYNUCLEOTIDYL TRANSFERASE, RIBONUCLEASE H-LIKE SUPERFAMILY PROTEIN"/>
    <property type="match status" value="1"/>
</dbReference>
<evidence type="ECO:0000259" key="1">
    <source>
        <dbReference type="Pfam" id="PF13456"/>
    </source>
</evidence>
<dbReference type="Gene3D" id="3.30.420.10">
    <property type="entry name" value="Ribonuclease H-like superfamily/Ribonuclease H"/>
    <property type="match status" value="1"/>
</dbReference>
<accession>A0ABR0MFU4</accession>
<dbReference type="Proteomes" id="UP001358586">
    <property type="component" value="Chromosome 13"/>
</dbReference>